<dbReference type="Proteomes" id="UP000585474">
    <property type="component" value="Unassembled WGS sequence"/>
</dbReference>
<evidence type="ECO:0008006" key="4">
    <source>
        <dbReference type="Google" id="ProtNLM"/>
    </source>
</evidence>
<dbReference type="CDD" id="cd09272">
    <property type="entry name" value="RNase_HI_RT_Ty1"/>
    <property type="match status" value="1"/>
</dbReference>
<dbReference type="PANTHER" id="PTHR11439">
    <property type="entry name" value="GAG-POL-RELATED RETROTRANSPOSON"/>
    <property type="match status" value="1"/>
</dbReference>
<dbReference type="OrthoDB" id="414945at2759"/>
<sequence length="560" mass="61910">MASRVPTSSETIESSLAPIAPTVALTPRPDIFLSQHTYAHHILNTSPLPSLYEAFAIIDGDECRRRLIQASPGISYGPTLIADQMSFAASSGSELRGKSSKCKGKGPPRTTTVAETSPGHVPDLSYIQSQFGLLQSYLGSLLQQQLLGSTATLTTSTPTAFHAKTSNPNWVLNSGAMTSTPSFPSSNAVTIPANLDGLPHPIPLFEAPQVAAMQEEMDALEQNSTWELVPLPPEAKPFGNKWIFNVKFQADGSIERYKLRLVAKDFTQIQAKIIMPHLLMVQPLQWCDYIYRALGQSFDVKDLGLLSTFLALRLHALAMESTYHSKNASAYQHIVGCLIYLTNTHIYLTNTHPDIAFVVSVVSQIMHIPRTSHLDDVHHILRYLKTYPGLGLFYTVKVQDEVSCFTDADYARSKSDRCSTSVLCTFYGSHLLSWKSKKQAVVSHSSAEVENRVMAQGTCELLWLRSFMIELGFPMTAPSTLFCDNKSAIILDFDSFLHERTKHIEVDVHFIRERVRSRVITLSFVTSADQTANMFTKLVGPSLLKSSPIKLGLVDIFAPA</sequence>
<feature type="region of interest" description="Disordered" evidence="1">
    <location>
        <begin position="93"/>
        <end position="116"/>
    </location>
</feature>
<name>A0A7J0GKL8_9ERIC</name>
<evidence type="ECO:0000313" key="2">
    <source>
        <dbReference type="EMBL" id="GFZ11367.1"/>
    </source>
</evidence>
<gene>
    <name evidence="2" type="ORF">Acr_22g0007650</name>
</gene>
<evidence type="ECO:0000256" key="1">
    <source>
        <dbReference type="SAM" id="MobiDB-lite"/>
    </source>
</evidence>
<protein>
    <recommendedName>
        <fullName evidence="4">Reverse transcriptase Ty1/copia-type domain-containing protein</fullName>
    </recommendedName>
</protein>
<comment type="caution">
    <text evidence="2">The sequence shown here is derived from an EMBL/GenBank/DDBJ whole genome shotgun (WGS) entry which is preliminary data.</text>
</comment>
<evidence type="ECO:0000313" key="3">
    <source>
        <dbReference type="Proteomes" id="UP000585474"/>
    </source>
</evidence>
<reference evidence="2 3" key="1">
    <citation type="submission" date="2019-07" db="EMBL/GenBank/DDBJ databases">
        <title>De Novo Assembly of kiwifruit Actinidia rufa.</title>
        <authorList>
            <person name="Sugita-Konishi S."/>
            <person name="Sato K."/>
            <person name="Mori E."/>
            <person name="Abe Y."/>
            <person name="Kisaki G."/>
            <person name="Hamano K."/>
            <person name="Suezawa K."/>
            <person name="Otani M."/>
            <person name="Fukuda T."/>
            <person name="Manabe T."/>
            <person name="Gomi K."/>
            <person name="Tabuchi M."/>
            <person name="Akimitsu K."/>
            <person name="Kataoka I."/>
        </authorList>
    </citation>
    <scope>NUCLEOTIDE SEQUENCE [LARGE SCALE GENOMIC DNA]</scope>
    <source>
        <strain evidence="3">cv. Fuchu</strain>
    </source>
</reference>
<organism evidence="2 3">
    <name type="scientific">Actinidia rufa</name>
    <dbReference type="NCBI Taxonomy" id="165716"/>
    <lineage>
        <taxon>Eukaryota</taxon>
        <taxon>Viridiplantae</taxon>
        <taxon>Streptophyta</taxon>
        <taxon>Embryophyta</taxon>
        <taxon>Tracheophyta</taxon>
        <taxon>Spermatophyta</taxon>
        <taxon>Magnoliopsida</taxon>
        <taxon>eudicotyledons</taxon>
        <taxon>Gunneridae</taxon>
        <taxon>Pentapetalae</taxon>
        <taxon>asterids</taxon>
        <taxon>Ericales</taxon>
        <taxon>Actinidiaceae</taxon>
        <taxon>Actinidia</taxon>
    </lineage>
</organism>
<dbReference type="EMBL" id="BJWL01000022">
    <property type="protein sequence ID" value="GFZ11367.1"/>
    <property type="molecule type" value="Genomic_DNA"/>
</dbReference>
<proteinExistence type="predicted"/>
<keyword evidence="3" id="KW-1185">Reference proteome</keyword>
<accession>A0A7J0GKL8</accession>
<dbReference type="PANTHER" id="PTHR11439:SF467">
    <property type="entry name" value="INTEGRASE CATALYTIC DOMAIN-CONTAINING PROTEIN"/>
    <property type="match status" value="1"/>
</dbReference>
<dbReference type="AlphaFoldDB" id="A0A7J0GKL8"/>